<dbReference type="PROSITE" id="PS50987">
    <property type="entry name" value="HTH_ARSR_2"/>
    <property type="match status" value="1"/>
</dbReference>
<name>A0A8J2UFH6_9BACT</name>
<feature type="domain" description="HTH arsR-type" evidence="4">
    <location>
        <begin position="60"/>
        <end position="155"/>
    </location>
</feature>
<dbReference type="InterPro" id="IPR036388">
    <property type="entry name" value="WH-like_DNA-bd_sf"/>
</dbReference>
<dbReference type="PANTHER" id="PTHR33154:SF33">
    <property type="entry name" value="TRANSCRIPTIONAL REPRESSOR SDPR"/>
    <property type="match status" value="1"/>
</dbReference>
<dbReference type="PROSITE" id="PS51257">
    <property type="entry name" value="PROKAR_LIPOPROTEIN"/>
    <property type="match status" value="1"/>
</dbReference>
<dbReference type="CDD" id="cd00090">
    <property type="entry name" value="HTH_ARSR"/>
    <property type="match status" value="1"/>
</dbReference>
<dbReference type="Gene3D" id="1.10.10.10">
    <property type="entry name" value="Winged helix-like DNA-binding domain superfamily/Winged helix DNA-binding domain"/>
    <property type="match status" value="1"/>
</dbReference>
<accession>A0A8J2UFH6</accession>
<comment type="caution">
    <text evidence="5">The sequence shown here is derived from an EMBL/GenBank/DDBJ whole genome shotgun (WGS) entry which is preliminary data.</text>
</comment>
<keyword evidence="6" id="KW-1185">Reference proteome</keyword>
<reference evidence="5" key="2">
    <citation type="submission" date="2020-09" db="EMBL/GenBank/DDBJ databases">
        <authorList>
            <person name="Sun Q."/>
            <person name="Zhou Y."/>
        </authorList>
    </citation>
    <scope>NUCLEOTIDE SEQUENCE</scope>
    <source>
        <strain evidence="5">CGMCC 1.15448</strain>
    </source>
</reference>
<keyword evidence="2" id="KW-0238">DNA-binding</keyword>
<evidence type="ECO:0000259" key="4">
    <source>
        <dbReference type="PROSITE" id="PS50987"/>
    </source>
</evidence>
<dbReference type="GO" id="GO:0003677">
    <property type="term" value="F:DNA binding"/>
    <property type="evidence" value="ECO:0007669"/>
    <property type="project" value="UniProtKB-KW"/>
</dbReference>
<gene>
    <name evidence="5" type="ORF">GCM10011511_38140</name>
</gene>
<protein>
    <recommendedName>
        <fullName evidence="4">HTH arsR-type domain-containing protein</fullName>
    </recommendedName>
</protein>
<dbReference type="PANTHER" id="PTHR33154">
    <property type="entry name" value="TRANSCRIPTIONAL REGULATOR, ARSR FAMILY"/>
    <property type="match status" value="1"/>
</dbReference>
<evidence type="ECO:0000256" key="3">
    <source>
        <dbReference type="ARBA" id="ARBA00023163"/>
    </source>
</evidence>
<dbReference type="NCBIfam" id="NF033788">
    <property type="entry name" value="HTH_metalloreg"/>
    <property type="match status" value="1"/>
</dbReference>
<dbReference type="SUPFAM" id="SSF46785">
    <property type="entry name" value="Winged helix' DNA-binding domain"/>
    <property type="match status" value="1"/>
</dbReference>
<dbReference type="AlphaFoldDB" id="A0A8J2UFH6"/>
<sequence length="160" mass="17302">MTERVMPHEVSIFMDIFSKIDTFAFVNGTAGCGSTEGQTLAVCADRANLARSAIRANTNVMTLTLKQIEKISKALGDSNRLKILHYIAGKGGCGECSGLHDVIGLAQPSISHHVKILVEAGLIDGEKEGRNYSYTLNNSVMNQYLTALRQLETTDSAVLQ</sequence>
<dbReference type="InterPro" id="IPR001845">
    <property type="entry name" value="HTH_ArsR_DNA-bd_dom"/>
</dbReference>
<evidence type="ECO:0000256" key="1">
    <source>
        <dbReference type="ARBA" id="ARBA00023015"/>
    </source>
</evidence>
<keyword evidence="1" id="KW-0805">Transcription regulation</keyword>
<reference evidence="5" key="1">
    <citation type="journal article" date="2014" name="Int. J. Syst. Evol. Microbiol.">
        <title>Complete genome sequence of Corynebacterium casei LMG S-19264T (=DSM 44701T), isolated from a smear-ripened cheese.</title>
        <authorList>
            <consortium name="US DOE Joint Genome Institute (JGI-PGF)"/>
            <person name="Walter F."/>
            <person name="Albersmeier A."/>
            <person name="Kalinowski J."/>
            <person name="Ruckert C."/>
        </authorList>
    </citation>
    <scope>NUCLEOTIDE SEQUENCE</scope>
    <source>
        <strain evidence="5">CGMCC 1.15448</strain>
    </source>
</reference>
<evidence type="ECO:0000256" key="2">
    <source>
        <dbReference type="ARBA" id="ARBA00023125"/>
    </source>
</evidence>
<evidence type="ECO:0000313" key="5">
    <source>
        <dbReference type="EMBL" id="GGB10937.1"/>
    </source>
</evidence>
<organism evidence="5 6">
    <name type="scientific">Puia dinghuensis</name>
    <dbReference type="NCBI Taxonomy" id="1792502"/>
    <lineage>
        <taxon>Bacteria</taxon>
        <taxon>Pseudomonadati</taxon>
        <taxon>Bacteroidota</taxon>
        <taxon>Chitinophagia</taxon>
        <taxon>Chitinophagales</taxon>
        <taxon>Chitinophagaceae</taxon>
        <taxon>Puia</taxon>
    </lineage>
</organism>
<keyword evidence="3" id="KW-0804">Transcription</keyword>
<dbReference type="Pfam" id="PF12840">
    <property type="entry name" value="HTH_20"/>
    <property type="match status" value="1"/>
</dbReference>
<dbReference type="InterPro" id="IPR011991">
    <property type="entry name" value="ArsR-like_HTH"/>
</dbReference>
<proteinExistence type="predicted"/>
<dbReference type="Proteomes" id="UP000607559">
    <property type="component" value="Unassembled WGS sequence"/>
</dbReference>
<dbReference type="GO" id="GO:0003700">
    <property type="term" value="F:DNA-binding transcription factor activity"/>
    <property type="evidence" value="ECO:0007669"/>
    <property type="project" value="InterPro"/>
</dbReference>
<dbReference type="PRINTS" id="PR00778">
    <property type="entry name" value="HTHARSR"/>
</dbReference>
<evidence type="ECO:0000313" key="6">
    <source>
        <dbReference type="Proteomes" id="UP000607559"/>
    </source>
</evidence>
<dbReference type="InterPro" id="IPR051081">
    <property type="entry name" value="HTH_MetalResp_TranReg"/>
</dbReference>
<dbReference type="SMART" id="SM00418">
    <property type="entry name" value="HTH_ARSR"/>
    <property type="match status" value="1"/>
</dbReference>
<dbReference type="EMBL" id="BMJC01000004">
    <property type="protein sequence ID" value="GGB10937.1"/>
    <property type="molecule type" value="Genomic_DNA"/>
</dbReference>
<dbReference type="InterPro" id="IPR036390">
    <property type="entry name" value="WH_DNA-bd_sf"/>
</dbReference>